<dbReference type="Proteomes" id="UP000016931">
    <property type="component" value="Unassembled WGS sequence"/>
</dbReference>
<dbReference type="HOGENOM" id="CLU_113831_1_0_1"/>
<dbReference type="GeneID" id="27904158"/>
<evidence type="ECO:0000256" key="1">
    <source>
        <dbReference type="SAM" id="SignalP"/>
    </source>
</evidence>
<evidence type="ECO:0000313" key="2">
    <source>
        <dbReference type="EMBL" id="EMF08837.1"/>
    </source>
</evidence>
<keyword evidence="1" id="KW-0732">Signal</keyword>
<dbReference type="eggNOG" id="ENOG502SW1Z">
    <property type="taxonomic scope" value="Eukaryota"/>
</dbReference>
<dbReference type="OMA" id="CYYNFNV"/>
<dbReference type="OrthoDB" id="3508922at2759"/>
<organism evidence="2 3">
    <name type="scientific">Sphaerulina musiva (strain SO2202)</name>
    <name type="common">Poplar stem canker fungus</name>
    <name type="synonym">Septoria musiva</name>
    <dbReference type="NCBI Taxonomy" id="692275"/>
    <lineage>
        <taxon>Eukaryota</taxon>
        <taxon>Fungi</taxon>
        <taxon>Dikarya</taxon>
        <taxon>Ascomycota</taxon>
        <taxon>Pezizomycotina</taxon>
        <taxon>Dothideomycetes</taxon>
        <taxon>Dothideomycetidae</taxon>
        <taxon>Mycosphaerellales</taxon>
        <taxon>Mycosphaerellaceae</taxon>
        <taxon>Sphaerulina</taxon>
    </lineage>
</organism>
<name>M3CXL2_SPHMS</name>
<dbReference type="AlphaFoldDB" id="M3CXL2"/>
<sequence>MQFLSLLTTAALAAALPQPQTATTDPTTGLPTGYYWSVYDWQAGCASSGCSYNFNVTGVQDGLYPGFLAYCNGYDTGFYGQCQILNATSTSGIPFVSASLQPSKQDGVAKMSVSLEFVDSASNIKYNISAFADATYNAFVAPLQDFTVTPSVVTKIA</sequence>
<keyword evidence="3" id="KW-1185">Reference proteome</keyword>
<gene>
    <name evidence="2" type="ORF">SEPMUDRAFT_151752</name>
</gene>
<feature type="signal peptide" evidence="1">
    <location>
        <begin position="1"/>
        <end position="15"/>
    </location>
</feature>
<dbReference type="EMBL" id="KB456270">
    <property type="protein sequence ID" value="EMF08837.1"/>
    <property type="molecule type" value="Genomic_DNA"/>
</dbReference>
<protein>
    <submittedName>
        <fullName evidence="2">Uncharacterized protein</fullName>
    </submittedName>
</protein>
<evidence type="ECO:0000313" key="3">
    <source>
        <dbReference type="Proteomes" id="UP000016931"/>
    </source>
</evidence>
<reference evidence="2 3" key="1">
    <citation type="journal article" date="2012" name="PLoS Pathog.">
        <title>Diverse lifestyles and strategies of plant pathogenesis encoded in the genomes of eighteen Dothideomycetes fungi.</title>
        <authorList>
            <person name="Ohm R.A."/>
            <person name="Feau N."/>
            <person name="Henrissat B."/>
            <person name="Schoch C.L."/>
            <person name="Horwitz B.A."/>
            <person name="Barry K.W."/>
            <person name="Condon B.J."/>
            <person name="Copeland A.C."/>
            <person name="Dhillon B."/>
            <person name="Glaser F."/>
            <person name="Hesse C.N."/>
            <person name="Kosti I."/>
            <person name="LaButti K."/>
            <person name="Lindquist E.A."/>
            <person name="Lucas S."/>
            <person name="Salamov A.A."/>
            <person name="Bradshaw R.E."/>
            <person name="Ciuffetti L."/>
            <person name="Hamelin R.C."/>
            <person name="Kema G.H.J."/>
            <person name="Lawrence C."/>
            <person name="Scott J.A."/>
            <person name="Spatafora J.W."/>
            <person name="Turgeon B.G."/>
            <person name="de Wit P.J.G.M."/>
            <person name="Zhong S."/>
            <person name="Goodwin S.B."/>
            <person name="Grigoriev I.V."/>
        </authorList>
    </citation>
    <scope>NUCLEOTIDE SEQUENCE [LARGE SCALE GENOMIC DNA]</scope>
    <source>
        <strain evidence="2 3">SO2202</strain>
    </source>
</reference>
<dbReference type="RefSeq" id="XP_016756958.1">
    <property type="nucleotide sequence ID" value="XM_016907021.1"/>
</dbReference>
<feature type="chain" id="PRO_5012113252" evidence="1">
    <location>
        <begin position="16"/>
        <end position="157"/>
    </location>
</feature>
<accession>M3CXL2</accession>
<proteinExistence type="predicted"/>